<evidence type="ECO:0000313" key="3">
    <source>
        <dbReference type="Proteomes" id="UP001190700"/>
    </source>
</evidence>
<comment type="caution">
    <text evidence="2">The sequence shown here is derived from an EMBL/GenBank/DDBJ whole genome shotgun (WGS) entry which is preliminary data.</text>
</comment>
<evidence type="ECO:0000256" key="1">
    <source>
        <dbReference type="SAM" id="MobiDB-lite"/>
    </source>
</evidence>
<dbReference type="AlphaFoldDB" id="A0AAE0ESN7"/>
<dbReference type="Proteomes" id="UP001190700">
    <property type="component" value="Unassembled WGS sequence"/>
</dbReference>
<feature type="region of interest" description="Disordered" evidence="1">
    <location>
        <begin position="159"/>
        <end position="191"/>
    </location>
</feature>
<proteinExistence type="predicted"/>
<dbReference type="EMBL" id="LGRX02034171">
    <property type="protein sequence ID" value="KAK3238582.1"/>
    <property type="molecule type" value="Genomic_DNA"/>
</dbReference>
<accession>A0AAE0ESN7</accession>
<feature type="compositionally biased region" description="Basic and acidic residues" evidence="1">
    <location>
        <begin position="1"/>
        <end position="11"/>
    </location>
</feature>
<organism evidence="2 3">
    <name type="scientific">Cymbomonas tetramitiformis</name>
    <dbReference type="NCBI Taxonomy" id="36881"/>
    <lineage>
        <taxon>Eukaryota</taxon>
        <taxon>Viridiplantae</taxon>
        <taxon>Chlorophyta</taxon>
        <taxon>Pyramimonadophyceae</taxon>
        <taxon>Pyramimonadales</taxon>
        <taxon>Pyramimonadaceae</taxon>
        <taxon>Cymbomonas</taxon>
    </lineage>
</organism>
<keyword evidence="3" id="KW-1185">Reference proteome</keyword>
<feature type="region of interest" description="Disordered" evidence="1">
    <location>
        <begin position="1"/>
        <end position="70"/>
    </location>
</feature>
<sequence>MQAEGTTREEGSTSQRSHYTGSKEDDREEFNLSLSRHCTGKQRAHRSSVRKTLNSPIMLKATPEEKRNYKNNSQPDWQGMYEDIPSFLQSVGNNSGTPSEAYYWLMEPLDRNGKIVSRFVWFLKSTEEHEAADGAVDCADQPFHMMDRDATWVVARPATDEDEDGELSDEYLRDGNSLTGLTGCDGKESTM</sequence>
<gene>
    <name evidence="2" type="ORF">CYMTET_51418</name>
</gene>
<feature type="compositionally biased region" description="Acidic residues" evidence="1">
    <location>
        <begin position="160"/>
        <end position="169"/>
    </location>
</feature>
<name>A0AAE0ESN7_9CHLO</name>
<protein>
    <submittedName>
        <fullName evidence="2">Uncharacterized protein</fullName>
    </submittedName>
</protein>
<reference evidence="2 3" key="1">
    <citation type="journal article" date="2015" name="Genome Biol. Evol.">
        <title>Comparative Genomics of a Bacterivorous Green Alga Reveals Evolutionary Causalities and Consequences of Phago-Mixotrophic Mode of Nutrition.</title>
        <authorList>
            <person name="Burns J.A."/>
            <person name="Paasch A."/>
            <person name="Narechania A."/>
            <person name="Kim E."/>
        </authorList>
    </citation>
    <scope>NUCLEOTIDE SEQUENCE [LARGE SCALE GENOMIC DNA]</scope>
    <source>
        <strain evidence="2 3">PLY_AMNH</strain>
    </source>
</reference>
<evidence type="ECO:0000313" key="2">
    <source>
        <dbReference type="EMBL" id="KAK3238582.1"/>
    </source>
</evidence>
<feature type="compositionally biased region" description="Basic residues" evidence="1">
    <location>
        <begin position="38"/>
        <end position="49"/>
    </location>
</feature>